<comment type="caution">
    <text evidence="1">The sequence shown here is derived from an EMBL/GenBank/DDBJ whole genome shotgun (WGS) entry which is preliminary data.</text>
</comment>
<reference evidence="1 2" key="1">
    <citation type="submission" date="2018-10" db="EMBL/GenBank/DDBJ databases">
        <title>Tessaracoccus antarcticuss sp. nov., isolated from sediment.</title>
        <authorList>
            <person name="Zhou L.Y."/>
            <person name="Du Z.J."/>
        </authorList>
    </citation>
    <scope>NUCLEOTIDE SEQUENCE [LARGE SCALE GENOMIC DNA]</scope>
    <source>
        <strain evidence="1 2">JDX10</strain>
    </source>
</reference>
<protein>
    <submittedName>
        <fullName evidence="1">Uncharacterized protein</fullName>
    </submittedName>
</protein>
<sequence length="611" mass="65967">MIGMPDLEWFAKPFGPGDTDGTGQQRSLGQPSFAPRDILIREMAQNSWDARLRGGVIPEFEMRLRTLGMPECDVLKWNVLRGCSENLGLAKALEADSLTAIEIVDRGTKGLGGPTRNDLDFGDGIPKDYADFVLTLGAPPDAPGGGTYGYGKTTAYSASSCYTIIIWSRWKNALTGFYEERFIGSAMGPRFVVDGRLYTGRQWWGHVVSDGHGGQRIEPATGENATRLGQALFERHFAEFETGTSLLILDPKPDRLNGDNPGESAVSMWGRAVLQHLWPKLAKDQEQDRRMTVNLFDHGSRVPICNQDRPSDILEAGQQCLTAIREVQSGQQNENPLVSVREIRSLRPKELMGHLALTRVGPVGVDDPLAAMADTVTYMRHSAELVVTTEAFGDEPHAFSHWVGVFKPVEELDDLFAQSEPPAHDAWNFKSMQDERASGTVRRALIKIKGAMSDYLKPVVVDVSGEGAKSTGALSVALAGLTGSADGTVPVGAKHAVGGGRATKSESPKVHVAGEPKRYFVDSQPGRQFVELPLRIDGVGPVLVSATKLAIAVEGSSLAGGDDVRLEGWSTAGGTLIQDPQVRVDGGYIDVVFSHPLGIAIDVDFKAVADK</sequence>
<dbReference type="OrthoDB" id="3267770at2"/>
<proteinExistence type="predicted"/>
<dbReference type="AlphaFoldDB" id="A0A3M0GAW2"/>
<organism evidence="1 2">
    <name type="scientific">Tessaracoccus antarcticus</name>
    <dbReference type="NCBI Taxonomy" id="2479848"/>
    <lineage>
        <taxon>Bacteria</taxon>
        <taxon>Bacillati</taxon>
        <taxon>Actinomycetota</taxon>
        <taxon>Actinomycetes</taxon>
        <taxon>Propionibacteriales</taxon>
        <taxon>Propionibacteriaceae</taxon>
        <taxon>Tessaracoccus</taxon>
    </lineage>
</organism>
<name>A0A3M0GAW2_9ACTN</name>
<dbReference type="Proteomes" id="UP000275256">
    <property type="component" value="Unassembled WGS sequence"/>
</dbReference>
<evidence type="ECO:0000313" key="1">
    <source>
        <dbReference type="EMBL" id="RMB61447.1"/>
    </source>
</evidence>
<dbReference type="EMBL" id="REFW01000001">
    <property type="protein sequence ID" value="RMB61447.1"/>
    <property type="molecule type" value="Genomic_DNA"/>
</dbReference>
<dbReference type="RefSeq" id="WP_121899994.1">
    <property type="nucleotide sequence ID" value="NZ_REFW01000001.1"/>
</dbReference>
<evidence type="ECO:0000313" key="2">
    <source>
        <dbReference type="Proteomes" id="UP000275256"/>
    </source>
</evidence>
<gene>
    <name evidence="1" type="ORF">EAX62_01990</name>
</gene>
<keyword evidence="2" id="KW-1185">Reference proteome</keyword>
<accession>A0A3M0GAW2</accession>